<evidence type="ECO:0000256" key="1">
    <source>
        <dbReference type="SAM" id="MobiDB-lite"/>
    </source>
</evidence>
<proteinExistence type="predicted"/>
<evidence type="ECO:0000313" key="4">
    <source>
        <dbReference type="Proteomes" id="UP000011740"/>
    </source>
</evidence>
<sequence length="315" mass="32862">MSFNQPGPYGQPPQPPQPHQGPNPYGQGGAPGQPGYGYPPPPQQPGPYGAPPPQPGPYGQPPQHPYGQQPGMPGPYPPPIPPQGGGKGKTIAIVLGIVLVIGALAGGGYMLLGKGGDGGDVKPYTIVLPEKLLDGKFTKNTTTGTEKSEDLANDAETKKQGIENGKGVRALYDNPEKQKLSVVGVSGNLASPGRTVDAVVADMEEKQKKNQDNPLARQAKVETVTPWTDFSPSGFDGKVMKCRQQKATVTMSTVTSENNVSTCIWGDSSAVGIVQHSVATSSSSFATSNATGTVMPAKELAEATAKIRNEVRKDK</sequence>
<dbReference type="PATRIC" id="fig|1223523.3.peg.5642"/>
<feature type="transmembrane region" description="Helical" evidence="2">
    <location>
        <begin position="91"/>
        <end position="112"/>
    </location>
</feature>
<gene>
    <name evidence="3" type="ORF">H340_27791</name>
</gene>
<feature type="compositionally biased region" description="Gly residues" evidence="1">
    <location>
        <begin position="26"/>
        <end position="35"/>
    </location>
</feature>
<comment type="caution">
    <text evidence="3">The sequence shown here is derived from an EMBL/GenBank/DDBJ whole genome shotgun (WGS) entry which is preliminary data.</text>
</comment>
<feature type="compositionally biased region" description="Pro residues" evidence="1">
    <location>
        <begin position="37"/>
        <end position="64"/>
    </location>
</feature>
<organism evidence="3 4">
    <name type="scientific">Streptomyces mobaraensis (strain ATCC 29032 / DSM 40847 / JCM 4168 / NBRC 13819 / NCIMB 11159 / IPCR 16-22)</name>
    <dbReference type="NCBI Taxonomy" id="1223523"/>
    <lineage>
        <taxon>Bacteria</taxon>
        <taxon>Bacillati</taxon>
        <taxon>Actinomycetota</taxon>
        <taxon>Actinomycetes</taxon>
        <taxon>Kitasatosporales</taxon>
        <taxon>Streptomycetaceae</taxon>
        <taxon>Streptomyces</taxon>
    </lineage>
</organism>
<dbReference type="EMBL" id="AORZ01000138">
    <property type="protein sequence ID" value="EME97187.1"/>
    <property type="molecule type" value="Genomic_DNA"/>
</dbReference>
<dbReference type="STRING" id="1223523.H340_27791"/>
<keyword evidence="2" id="KW-0812">Transmembrane</keyword>
<dbReference type="RefSeq" id="WP_004953029.1">
    <property type="nucleotide sequence ID" value="NZ_AORZ01000138.1"/>
</dbReference>
<dbReference type="AlphaFoldDB" id="M3AUA9"/>
<dbReference type="eggNOG" id="ENOG5033A46">
    <property type="taxonomic scope" value="Bacteria"/>
</dbReference>
<name>M3AUA9_STRM1</name>
<keyword evidence="2" id="KW-1133">Transmembrane helix</keyword>
<reference evidence="3 4" key="1">
    <citation type="journal article" date="2013" name="Genome Announc.">
        <title>Whole-Genome Shotgun Assembly and Analysis of the Genome of Streptomyces mobaraensis DSM 40847, a Strain for Industrial Production of Microbial Transglutaminase.</title>
        <authorList>
            <person name="Yang H."/>
            <person name="He T."/>
            <person name="Wu W."/>
            <person name="Zhu W."/>
            <person name="Lu B."/>
            <person name="Sun W."/>
        </authorList>
    </citation>
    <scope>NUCLEOTIDE SEQUENCE [LARGE SCALE GENOMIC DNA]</scope>
    <source>
        <strain evidence="3 4">DSM 40847</strain>
    </source>
</reference>
<evidence type="ECO:0000256" key="2">
    <source>
        <dbReference type="SAM" id="Phobius"/>
    </source>
</evidence>
<evidence type="ECO:0000313" key="3">
    <source>
        <dbReference type="EMBL" id="EME97187.1"/>
    </source>
</evidence>
<feature type="region of interest" description="Disordered" evidence="1">
    <location>
        <begin position="1"/>
        <end position="84"/>
    </location>
</feature>
<dbReference type="Proteomes" id="UP000011740">
    <property type="component" value="Unassembled WGS sequence"/>
</dbReference>
<accession>M3AUA9</accession>
<feature type="compositionally biased region" description="Pro residues" evidence="1">
    <location>
        <begin position="72"/>
        <end position="82"/>
    </location>
</feature>
<feature type="compositionally biased region" description="Pro residues" evidence="1">
    <location>
        <begin position="9"/>
        <end position="21"/>
    </location>
</feature>
<keyword evidence="2" id="KW-0472">Membrane</keyword>
<protein>
    <submittedName>
        <fullName evidence="3">Uncharacterized protein</fullName>
    </submittedName>
</protein>